<organism evidence="3 4">
    <name type="scientific">Bordetella bronchialis</name>
    <dbReference type="NCBI Taxonomy" id="463025"/>
    <lineage>
        <taxon>Bacteria</taxon>
        <taxon>Pseudomonadati</taxon>
        <taxon>Pseudomonadota</taxon>
        <taxon>Betaproteobacteria</taxon>
        <taxon>Burkholderiales</taxon>
        <taxon>Alcaligenaceae</taxon>
        <taxon>Bordetella</taxon>
    </lineage>
</organism>
<dbReference type="SUPFAM" id="SSF53850">
    <property type="entry name" value="Periplasmic binding protein-like II"/>
    <property type="match status" value="1"/>
</dbReference>
<dbReference type="Proteomes" id="UP000092213">
    <property type="component" value="Chromosome"/>
</dbReference>
<accession>A0A193FZV5</accession>
<evidence type="ECO:0000256" key="1">
    <source>
        <dbReference type="ARBA" id="ARBA00006987"/>
    </source>
</evidence>
<dbReference type="Pfam" id="PF03401">
    <property type="entry name" value="TctC"/>
    <property type="match status" value="1"/>
</dbReference>
<dbReference type="InterPro" id="IPR042100">
    <property type="entry name" value="Bug_dom1"/>
</dbReference>
<dbReference type="InterPro" id="IPR005064">
    <property type="entry name" value="BUG"/>
</dbReference>
<dbReference type="AlphaFoldDB" id="A0A193FZV5"/>
<dbReference type="EMBL" id="CP016171">
    <property type="protein sequence ID" value="ANN72519.1"/>
    <property type="molecule type" value="Genomic_DNA"/>
</dbReference>
<dbReference type="CDD" id="cd13578">
    <property type="entry name" value="PBP2_Bug27"/>
    <property type="match status" value="1"/>
</dbReference>
<dbReference type="RefSeq" id="WP_066670197.1">
    <property type="nucleotide sequence ID" value="NZ_CP016171.1"/>
</dbReference>
<evidence type="ECO:0000313" key="4">
    <source>
        <dbReference type="Proteomes" id="UP000092213"/>
    </source>
</evidence>
<proteinExistence type="inferred from homology"/>
<dbReference type="PANTHER" id="PTHR42928">
    <property type="entry name" value="TRICARBOXYLATE-BINDING PROTEIN"/>
    <property type="match status" value="1"/>
</dbReference>
<reference evidence="3 4" key="1">
    <citation type="submission" date="2016-06" db="EMBL/GenBank/DDBJ databases">
        <title>Complete genome sequences of Bordetella bronchialis and Bordetella flabilis.</title>
        <authorList>
            <person name="LiPuma J.J."/>
            <person name="Spilker T."/>
        </authorList>
    </citation>
    <scope>NUCLEOTIDE SEQUENCE [LARGE SCALE GENOMIC DNA]</scope>
    <source>
        <strain evidence="3 4">AU17976</strain>
    </source>
</reference>
<protein>
    <submittedName>
        <fullName evidence="3">MFS transporter</fullName>
    </submittedName>
</protein>
<dbReference type="Gene3D" id="3.40.190.10">
    <property type="entry name" value="Periplasmic binding protein-like II"/>
    <property type="match status" value="1"/>
</dbReference>
<dbReference type="Gene3D" id="3.40.190.150">
    <property type="entry name" value="Bordetella uptake gene, domain 1"/>
    <property type="match status" value="1"/>
</dbReference>
<sequence>MQYQNIARRCGALLATACMAAAIGTAAAAPAADGAGTYPDNAMRIIVPYTPGGFNDTMARVLGKKLTEAWHQPVIVENRPGAGTVVGTEAGARAAPDGYTLVVVGFPLVVNQYIYPKLPYDTQRDFVPVLLAGQTPNVLLVRAESPIKSLPDLVARAKASPGKMNYASAGNGTSLHLAMEYFKNVTGTDMNQIPYKGSAPMVTALLGGQVDVMFDNLPNALPQIKAGKMRALGITTAKRLPSVPDIPTVAEQGYPGFEVAVWYGLAVPRGTPTAIVEKLNAQLNKALQDEDVKSVFAAQGVQVLGGSTADFEKFFQAQDAKWAPVIKKAGIRAE</sequence>
<feature type="signal peptide" evidence="2">
    <location>
        <begin position="1"/>
        <end position="28"/>
    </location>
</feature>
<comment type="similarity">
    <text evidence="1">Belongs to the UPF0065 (bug) family.</text>
</comment>
<evidence type="ECO:0000256" key="2">
    <source>
        <dbReference type="SAM" id="SignalP"/>
    </source>
</evidence>
<keyword evidence="2" id="KW-0732">Signal</keyword>
<gene>
    <name evidence="3" type="ORF">BAU08_15225</name>
</gene>
<dbReference type="PIRSF" id="PIRSF017082">
    <property type="entry name" value="YflP"/>
    <property type="match status" value="1"/>
</dbReference>
<feature type="chain" id="PRO_5008258484" evidence="2">
    <location>
        <begin position="29"/>
        <end position="334"/>
    </location>
</feature>
<evidence type="ECO:0000313" key="3">
    <source>
        <dbReference type="EMBL" id="ANN72519.1"/>
    </source>
</evidence>
<name>A0A193FZV5_9BORD</name>
<dbReference type="PANTHER" id="PTHR42928:SF5">
    <property type="entry name" value="BLR1237 PROTEIN"/>
    <property type="match status" value="1"/>
</dbReference>
<dbReference type="STRING" id="463025.BAU08_15225"/>